<evidence type="ECO:0000256" key="5">
    <source>
        <dbReference type="ARBA" id="ARBA00008661"/>
    </source>
</evidence>
<organism evidence="16 17">
    <name type="scientific">Orchesella cincta</name>
    <name type="common">Springtail</name>
    <name type="synonym">Podura cincta</name>
    <dbReference type="NCBI Taxonomy" id="48709"/>
    <lineage>
        <taxon>Eukaryota</taxon>
        <taxon>Metazoa</taxon>
        <taxon>Ecdysozoa</taxon>
        <taxon>Arthropoda</taxon>
        <taxon>Hexapoda</taxon>
        <taxon>Collembola</taxon>
        <taxon>Entomobryomorpha</taxon>
        <taxon>Entomobryoidea</taxon>
        <taxon>Orchesellidae</taxon>
        <taxon>Orchesellinae</taxon>
        <taxon>Orchesella</taxon>
    </lineage>
</organism>
<keyword evidence="11 15" id="KW-0333">Golgi apparatus</keyword>
<dbReference type="AlphaFoldDB" id="A0A1D2NAA5"/>
<evidence type="ECO:0000256" key="13">
    <source>
        <dbReference type="ARBA" id="ARBA00023180"/>
    </source>
</evidence>
<keyword evidence="10" id="KW-1133">Transmembrane helix</keyword>
<dbReference type="PANTHER" id="PTHR11214">
    <property type="entry name" value="BETA-1,3-N-ACETYLGLUCOSAMINYLTRANSFERASE"/>
    <property type="match status" value="1"/>
</dbReference>
<comment type="caution">
    <text evidence="16">The sequence shown here is derived from an EMBL/GenBank/DDBJ whole genome shotgun (WGS) entry which is preliminary data.</text>
</comment>
<dbReference type="Gene3D" id="3.90.550.50">
    <property type="match status" value="1"/>
</dbReference>
<accession>A0A1D2NAA5</accession>
<evidence type="ECO:0000256" key="11">
    <source>
        <dbReference type="ARBA" id="ARBA00023034"/>
    </source>
</evidence>
<proteinExistence type="inferred from homology"/>
<evidence type="ECO:0000256" key="14">
    <source>
        <dbReference type="ARBA" id="ARBA00023211"/>
    </source>
</evidence>
<comment type="pathway">
    <text evidence="4">Glycan metabolism; heparan sulfate biosynthesis.</text>
</comment>
<keyword evidence="12" id="KW-0472">Membrane</keyword>
<evidence type="ECO:0000313" key="16">
    <source>
        <dbReference type="EMBL" id="ODN02194.1"/>
    </source>
</evidence>
<keyword evidence="8" id="KW-0812">Transmembrane</keyword>
<comment type="similarity">
    <text evidence="5 15">Belongs to the glycosyltransferase 31 family.</text>
</comment>
<sequence length="352" mass="40614">MRVAIDVKSFSSKIKMFFTDLFLTRGRLPIGSFLMFIGGFSMGSWLTLFHQLQLEKDLDQHDLNVVGHHTHEPFLLLVILIISAPNNFDLRDTLRSTWIKLNPGGKSTKHLFVIGTQDLSPDLGRRVEQEQLVHGDLLLLPEVVDSYQNLTLKLTESLTYISSSVPFRYVLKCDDDSFVRVDAVRQARIRGKPTSKYSAGEQCYFWGFFDGRAKVNKKGKWKEEDYNLCDLYVPYALGGGYVINKLCSDFIVRNQAVLKTYSNEDVTVGTWLSVISHEKRHDVRFDTEYQSRGCSNKYLVQHKISQAEMIERYQHLVKTGKLCPEEFKRRPSYEYDWTVPPSQCCKRNATII</sequence>
<comment type="cofactor">
    <cofactor evidence="1">
        <name>Mn(2+)</name>
        <dbReference type="ChEBI" id="CHEBI:29035"/>
    </cofactor>
</comment>
<name>A0A1D2NAA5_ORCCI</name>
<evidence type="ECO:0000256" key="7">
    <source>
        <dbReference type="ARBA" id="ARBA00022679"/>
    </source>
</evidence>
<protein>
    <recommendedName>
        <fullName evidence="15">Hexosyltransferase</fullName>
        <ecNumber evidence="15">2.4.1.-</ecNumber>
    </recommendedName>
</protein>
<keyword evidence="17" id="KW-1185">Reference proteome</keyword>
<evidence type="ECO:0000256" key="12">
    <source>
        <dbReference type="ARBA" id="ARBA00023136"/>
    </source>
</evidence>
<keyword evidence="14" id="KW-0464">Manganese</keyword>
<comment type="subcellular location">
    <subcellularLocation>
        <location evidence="2 15">Golgi apparatus membrane</location>
        <topology evidence="2 15">Single-pass type II membrane protein</topology>
    </subcellularLocation>
</comment>
<dbReference type="OrthoDB" id="1158011at2759"/>
<gene>
    <name evidence="16" type="ORF">Ocin01_04483</name>
</gene>
<dbReference type="EC" id="2.4.1.-" evidence="15"/>
<evidence type="ECO:0000256" key="3">
    <source>
        <dbReference type="ARBA" id="ARBA00004840"/>
    </source>
</evidence>
<keyword evidence="6 15" id="KW-0328">Glycosyltransferase</keyword>
<evidence type="ECO:0000256" key="15">
    <source>
        <dbReference type="RuleBase" id="RU363063"/>
    </source>
</evidence>
<comment type="pathway">
    <text evidence="3">Glycan metabolism; chondroitin sulfate biosynthesis.</text>
</comment>
<dbReference type="GO" id="GO:0006024">
    <property type="term" value="P:glycosaminoglycan biosynthetic process"/>
    <property type="evidence" value="ECO:0007669"/>
    <property type="project" value="UniProtKB-ARBA"/>
</dbReference>
<evidence type="ECO:0000256" key="1">
    <source>
        <dbReference type="ARBA" id="ARBA00001936"/>
    </source>
</evidence>
<keyword evidence="9" id="KW-0735">Signal-anchor</keyword>
<dbReference type="Pfam" id="PF01762">
    <property type="entry name" value="Galactosyl_T"/>
    <property type="match status" value="1"/>
</dbReference>
<reference evidence="16 17" key="1">
    <citation type="journal article" date="2016" name="Genome Biol. Evol.">
        <title>Gene Family Evolution Reflects Adaptation to Soil Environmental Stressors in the Genome of the Collembolan Orchesella cincta.</title>
        <authorList>
            <person name="Faddeeva-Vakhrusheva A."/>
            <person name="Derks M.F."/>
            <person name="Anvar S.Y."/>
            <person name="Agamennone V."/>
            <person name="Suring W."/>
            <person name="Smit S."/>
            <person name="van Straalen N.M."/>
            <person name="Roelofs D."/>
        </authorList>
    </citation>
    <scope>NUCLEOTIDE SEQUENCE [LARGE SCALE GENOMIC DNA]</scope>
    <source>
        <tissue evidence="16">Mixed pool</tissue>
    </source>
</reference>
<evidence type="ECO:0000256" key="4">
    <source>
        <dbReference type="ARBA" id="ARBA00005093"/>
    </source>
</evidence>
<dbReference type="OMA" id="HVYRWHD"/>
<dbReference type="InterPro" id="IPR002659">
    <property type="entry name" value="Glyco_trans_31"/>
</dbReference>
<dbReference type="FunFam" id="3.90.550.50:FF:000018">
    <property type="entry name" value="Hexosyltransferase"/>
    <property type="match status" value="1"/>
</dbReference>
<keyword evidence="7 16" id="KW-0808">Transferase</keyword>
<evidence type="ECO:0000256" key="8">
    <source>
        <dbReference type="ARBA" id="ARBA00022692"/>
    </source>
</evidence>
<evidence type="ECO:0000256" key="9">
    <source>
        <dbReference type="ARBA" id="ARBA00022968"/>
    </source>
</evidence>
<evidence type="ECO:0000256" key="2">
    <source>
        <dbReference type="ARBA" id="ARBA00004323"/>
    </source>
</evidence>
<dbReference type="STRING" id="48709.A0A1D2NAA5"/>
<dbReference type="GO" id="GO:0006493">
    <property type="term" value="P:protein O-linked glycosylation"/>
    <property type="evidence" value="ECO:0007669"/>
    <property type="project" value="TreeGrafter"/>
</dbReference>
<keyword evidence="13" id="KW-0325">Glycoprotein</keyword>
<dbReference type="GO" id="GO:0000139">
    <property type="term" value="C:Golgi membrane"/>
    <property type="evidence" value="ECO:0007669"/>
    <property type="project" value="UniProtKB-SubCell"/>
</dbReference>
<dbReference type="EMBL" id="LJIJ01000121">
    <property type="protein sequence ID" value="ODN02194.1"/>
    <property type="molecule type" value="Genomic_DNA"/>
</dbReference>
<evidence type="ECO:0000313" key="17">
    <source>
        <dbReference type="Proteomes" id="UP000094527"/>
    </source>
</evidence>
<dbReference type="PANTHER" id="PTHR11214:SF3">
    <property type="entry name" value="BETA-1,3-GALACTOSYLTRANSFERASE 6"/>
    <property type="match status" value="1"/>
</dbReference>
<dbReference type="GO" id="GO:0047220">
    <property type="term" value="F:galactosylxylosylprotein 3-beta-galactosyltransferase activity"/>
    <property type="evidence" value="ECO:0007669"/>
    <property type="project" value="TreeGrafter"/>
</dbReference>
<evidence type="ECO:0000256" key="10">
    <source>
        <dbReference type="ARBA" id="ARBA00022989"/>
    </source>
</evidence>
<dbReference type="Proteomes" id="UP000094527">
    <property type="component" value="Unassembled WGS sequence"/>
</dbReference>
<evidence type="ECO:0000256" key="6">
    <source>
        <dbReference type="ARBA" id="ARBA00022676"/>
    </source>
</evidence>